<evidence type="ECO:0000256" key="4">
    <source>
        <dbReference type="ARBA" id="ARBA00022759"/>
    </source>
</evidence>
<evidence type="ECO:0000313" key="6">
    <source>
        <dbReference type="Proteomes" id="UP000699462"/>
    </source>
</evidence>
<dbReference type="InterPro" id="IPR050951">
    <property type="entry name" value="Retrovirus_Pol_polyprotein"/>
</dbReference>
<dbReference type="OrthoDB" id="6160000at2759"/>
<name>A0A8T0D7R3_9TREM</name>
<evidence type="ECO:0000256" key="1">
    <source>
        <dbReference type="ARBA" id="ARBA00022679"/>
    </source>
</evidence>
<proteinExistence type="predicted"/>
<sequence length="269" mass="29839">AADKKAEALRTHSTEEIHRINAEYTQNLKGCSFCGRHHGALKEQCPAWKRRCAKCGKANHFANCCNSTSIDSNRSSYSPTISAVKMEEKHPGVRSAEIELDGKKINFQLDSGAGVSLVPRSCIPTVPLSATNLTLRMWNWTAVKLAGKFTATLRNPANGKQIQQVIFVVEEDFLSLLGVEAIEALDLVTFHCINAITTELSHICKKYQGVFDGSLGSFPDICKLSIDPTVRPIVLHMRRLSFAIRDSFEKEISRLENLGVIRRVEVPTD</sequence>
<keyword evidence="1" id="KW-0808">Transferase</keyword>
<dbReference type="PANTHER" id="PTHR37984">
    <property type="entry name" value="PROTEIN CBG26694"/>
    <property type="match status" value="1"/>
</dbReference>
<evidence type="ECO:0000256" key="3">
    <source>
        <dbReference type="ARBA" id="ARBA00022722"/>
    </source>
</evidence>
<dbReference type="GO" id="GO:0004519">
    <property type="term" value="F:endonuclease activity"/>
    <property type="evidence" value="ECO:0007669"/>
    <property type="project" value="UniProtKB-KW"/>
</dbReference>
<comment type="caution">
    <text evidence="5">The sequence shown here is derived from an EMBL/GenBank/DDBJ whole genome shotgun (WGS) entry which is preliminary data.</text>
</comment>
<keyword evidence="3" id="KW-0540">Nuclease</keyword>
<dbReference type="InterPro" id="IPR021109">
    <property type="entry name" value="Peptidase_aspartic_dom_sf"/>
</dbReference>
<reference evidence="5 6" key="1">
    <citation type="submission" date="2019-07" db="EMBL/GenBank/DDBJ databases">
        <title>Annotation for the trematode Paragonimus westermani.</title>
        <authorList>
            <person name="Choi Y.-J."/>
        </authorList>
    </citation>
    <scope>NUCLEOTIDE SEQUENCE [LARGE SCALE GENOMIC DNA]</scope>
    <source>
        <strain evidence="5">180907_Pwestermani</strain>
    </source>
</reference>
<dbReference type="EMBL" id="JTDF01018100">
    <property type="protein sequence ID" value="KAF8562677.1"/>
    <property type="molecule type" value="Genomic_DNA"/>
</dbReference>
<protein>
    <recommendedName>
        <fullName evidence="7">Peptidase A2 domain-containing protein</fullName>
    </recommendedName>
</protein>
<dbReference type="GO" id="GO:0016779">
    <property type="term" value="F:nucleotidyltransferase activity"/>
    <property type="evidence" value="ECO:0007669"/>
    <property type="project" value="UniProtKB-KW"/>
</dbReference>
<evidence type="ECO:0000313" key="5">
    <source>
        <dbReference type="EMBL" id="KAF8562677.1"/>
    </source>
</evidence>
<evidence type="ECO:0008006" key="7">
    <source>
        <dbReference type="Google" id="ProtNLM"/>
    </source>
</evidence>
<dbReference type="Proteomes" id="UP000699462">
    <property type="component" value="Unassembled WGS sequence"/>
</dbReference>
<keyword evidence="2" id="KW-0548">Nucleotidyltransferase</keyword>
<organism evidence="5 6">
    <name type="scientific">Paragonimus westermani</name>
    <dbReference type="NCBI Taxonomy" id="34504"/>
    <lineage>
        <taxon>Eukaryota</taxon>
        <taxon>Metazoa</taxon>
        <taxon>Spiralia</taxon>
        <taxon>Lophotrochozoa</taxon>
        <taxon>Platyhelminthes</taxon>
        <taxon>Trematoda</taxon>
        <taxon>Digenea</taxon>
        <taxon>Plagiorchiida</taxon>
        <taxon>Troglotremata</taxon>
        <taxon>Troglotrematidae</taxon>
        <taxon>Paragonimus</taxon>
    </lineage>
</organism>
<dbReference type="PANTHER" id="PTHR37984:SF5">
    <property type="entry name" value="PROTEIN NYNRIN-LIKE"/>
    <property type="match status" value="1"/>
</dbReference>
<accession>A0A8T0D7R3</accession>
<evidence type="ECO:0000256" key="2">
    <source>
        <dbReference type="ARBA" id="ARBA00022695"/>
    </source>
</evidence>
<dbReference type="SUPFAM" id="SSF50630">
    <property type="entry name" value="Acid proteases"/>
    <property type="match status" value="1"/>
</dbReference>
<keyword evidence="4" id="KW-0378">Hydrolase</keyword>
<keyword evidence="4" id="KW-0255">Endonuclease</keyword>
<dbReference type="AlphaFoldDB" id="A0A8T0D7R3"/>
<keyword evidence="6" id="KW-1185">Reference proteome</keyword>
<feature type="non-terminal residue" evidence="5">
    <location>
        <position position="1"/>
    </location>
</feature>
<gene>
    <name evidence="5" type="ORF">P879_12071</name>
</gene>